<dbReference type="InParanoid" id="K5WLC6"/>
<dbReference type="EMBL" id="JH930468">
    <property type="protein sequence ID" value="EKM60235.1"/>
    <property type="molecule type" value="Genomic_DNA"/>
</dbReference>
<organism evidence="1 2">
    <name type="scientific">Phanerochaete carnosa (strain HHB-10118-sp)</name>
    <name type="common">White-rot fungus</name>
    <name type="synonym">Peniophora carnosa</name>
    <dbReference type="NCBI Taxonomy" id="650164"/>
    <lineage>
        <taxon>Eukaryota</taxon>
        <taxon>Fungi</taxon>
        <taxon>Dikarya</taxon>
        <taxon>Basidiomycota</taxon>
        <taxon>Agaricomycotina</taxon>
        <taxon>Agaricomycetes</taxon>
        <taxon>Polyporales</taxon>
        <taxon>Phanerochaetaceae</taxon>
        <taxon>Phanerochaete</taxon>
    </lineage>
</organism>
<dbReference type="KEGG" id="pco:PHACADRAFT_246094"/>
<accession>K5WLC6</accession>
<dbReference type="AlphaFoldDB" id="K5WLC6"/>
<evidence type="ECO:0000313" key="1">
    <source>
        <dbReference type="EMBL" id="EKM60235.1"/>
    </source>
</evidence>
<protein>
    <submittedName>
        <fullName evidence="1">Uncharacterized protein</fullName>
    </submittedName>
</protein>
<proteinExistence type="predicted"/>
<dbReference type="RefSeq" id="XP_007389708.1">
    <property type="nucleotide sequence ID" value="XM_007389646.1"/>
</dbReference>
<reference evidence="1 2" key="1">
    <citation type="journal article" date="2012" name="BMC Genomics">
        <title>Comparative genomics of the white-rot fungi, Phanerochaete carnosa and P. chrysosporium, to elucidate the genetic basis of the distinct wood types they colonize.</title>
        <authorList>
            <person name="Suzuki H."/>
            <person name="MacDonald J."/>
            <person name="Syed K."/>
            <person name="Salamov A."/>
            <person name="Hori C."/>
            <person name="Aerts A."/>
            <person name="Henrissat B."/>
            <person name="Wiebenga A."/>
            <person name="vanKuyk P.A."/>
            <person name="Barry K."/>
            <person name="Lindquist E."/>
            <person name="LaButti K."/>
            <person name="Lapidus A."/>
            <person name="Lucas S."/>
            <person name="Coutinho P."/>
            <person name="Gong Y."/>
            <person name="Samejima M."/>
            <person name="Mahadevan R."/>
            <person name="Abou-Zaid M."/>
            <person name="de Vries R.P."/>
            <person name="Igarashi K."/>
            <person name="Yadav J.S."/>
            <person name="Grigoriev I.V."/>
            <person name="Master E.R."/>
        </authorList>
    </citation>
    <scope>NUCLEOTIDE SEQUENCE [LARGE SCALE GENOMIC DNA]</scope>
    <source>
        <strain evidence="1 2">HHB-10118-sp</strain>
    </source>
</reference>
<dbReference type="Proteomes" id="UP000008370">
    <property type="component" value="Unassembled WGS sequence"/>
</dbReference>
<sequence>MYVLPAASNARASLAVIVQADIAIITHFHPGYITKDLLDKICRTRLIPHFDWMECSVASKG</sequence>
<keyword evidence="2" id="KW-1185">Reference proteome</keyword>
<dbReference type="HOGENOM" id="CLU_2923382_0_0_1"/>
<evidence type="ECO:0000313" key="2">
    <source>
        <dbReference type="Proteomes" id="UP000008370"/>
    </source>
</evidence>
<dbReference type="GeneID" id="18913724"/>
<gene>
    <name evidence="1" type="ORF">PHACADRAFT_246094</name>
</gene>
<name>K5WLC6_PHACS</name>